<comment type="pathway">
    <text evidence="2">Pyrimidine metabolism; UMP biosynthesis via de novo pathway.</text>
</comment>
<dbReference type="Proteomes" id="UP000006852">
    <property type="component" value="Chromosome"/>
</dbReference>
<dbReference type="GO" id="GO:0004152">
    <property type="term" value="F:dihydroorotate dehydrogenase activity"/>
    <property type="evidence" value="ECO:0007669"/>
    <property type="project" value="UniProtKB-UniRule"/>
</dbReference>
<feature type="binding site" evidence="2">
    <location>
        <position position="472"/>
    </location>
    <ligand>
        <name>FMN</name>
        <dbReference type="ChEBI" id="CHEBI:58210"/>
    </ligand>
</feature>
<dbReference type="GO" id="GO:0005737">
    <property type="term" value="C:cytoplasm"/>
    <property type="evidence" value="ECO:0007669"/>
    <property type="project" value="UniProtKB-SubCell"/>
</dbReference>
<dbReference type="InterPro" id="IPR024920">
    <property type="entry name" value="Dihydroorotate_DH_1"/>
</dbReference>
<feature type="binding site" evidence="2">
    <location>
        <begin position="327"/>
        <end position="328"/>
    </location>
    <ligand>
        <name>FMN</name>
        <dbReference type="ChEBI" id="CHEBI:58210"/>
    </ligand>
</feature>
<feature type="binding site" evidence="2">
    <location>
        <position position="408"/>
    </location>
    <ligand>
        <name>FMN</name>
        <dbReference type="ChEBI" id="CHEBI:58210"/>
    </ligand>
</feature>
<dbReference type="SUPFAM" id="SSF51395">
    <property type="entry name" value="FMN-linked oxidoreductases"/>
    <property type="match status" value="1"/>
</dbReference>
<dbReference type="InterPro" id="IPR039261">
    <property type="entry name" value="FNR_nucleotide-bd"/>
</dbReference>
<sequence length="591" mass="63150">MDKPEIDKDGNGILFSGNAKVTECKEIHSNVFLLETELELERKTQVSPLPGQFYLVKSTRSNVQFGRPISVYHADRKSDTILRVQFLILQKGEGTAELCHLLKNDLVELSGPLGNSFKKTEGKLCICGGGIGVAPVANFASSLPPKSYDFYASFKSGSYGLEKVEPEKLIITTDDGSVGIHGMVTAALTSDIIKKEGYSAIYACGPTPMLAYIQKIAKEADVKCFLSIEKKMLCGAGACLGCTVRTKEGNRRVCKDGPVFNAEILEFEKPEFAKRNPLPLGIEPDLSVEIAGIKFKNPVIAASGTFGFGQNYRGFFDVSRLGGISSKGLTLAPKGGNSGERVIEVSSGDINSIGLENPGVPHFIQNELPEMLKLDTVSIANLAGHDLDSYIKGAELLDKTPVPAIELNISCPNVKAGGMAWGINPEAAFTCVSAVRKATSKPLIVKLSPNAPDLVSVALACIKAGANALSLINTIQAVAIDIESGRPVFDNIKAGLCGPAVKPIALRMVYDVVKAVNSLPKEQQIPVIGLGGISKWQDAVEFIMAGASAIQVGTATFSNPKTMIEIIEGLKKFMQSHGYKKIEDFRGIAQV</sequence>
<feature type="active site" description="Nucleophile" evidence="2">
    <location>
        <position position="411"/>
    </location>
</feature>
<feature type="binding site" evidence="2">
    <location>
        <position position="303"/>
    </location>
    <ligand>
        <name>FMN</name>
        <dbReference type="ChEBI" id="CHEBI:58210"/>
    </ligand>
</feature>
<feature type="binding site" evidence="2">
    <location>
        <begin position="473"/>
        <end position="474"/>
    </location>
    <ligand>
        <name>substrate</name>
    </ligand>
</feature>
<dbReference type="InterPro" id="IPR037117">
    <property type="entry name" value="Dihydroorotate_DH_ele_sf"/>
</dbReference>
<keyword evidence="2" id="KW-0288">FMN</keyword>
<feature type="binding site" evidence="2">
    <location>
        <position position="327"/>
    </location>
    <ligand>
        <name>substrate</name>
    </ligand>
</feature>
<dbReference type="Gene3D" id="3.40.50.80">
    <property type="entry name" value="Nucleotide-binding domain of ferredoxin-NADP reductase (FNR) module"/>
    <property type="match status" value="1"/>
</dbReference>
<dbReference type="InterPro" id="IPR033888">
    <property type="entry name" value="DHOD_1B"/>
</dbReference>
<dbReference type="Gene3D" id="2.10.240.10">
    <property type="entry name" value="Dihydroorotate dehydrogenase, electron transfer subunit"/>
    <property type="match status" value="1"/>
</dbReference>
<comment type="cofactor">
    <cofactor evidence="2">
        <name>FMN</name>
        <dbReference type="ChEBI" id="CHEBI:58210"/>
    </cofactor>
    <text evidence="2">Binds 1 FMN per subunit.</text>
</comment>
<dbReference type="InterPro" id="IPR017938">
    <property type="entry name" value="Riboflavin_synthase-like_b-brl"/>
</dbReference>
<keyword evidence="6" id="KW-1185">Reference proteome</keyword>
<dbReference type="InterPro" id="IPR005720">
    <property type="entry name" value="Dihydroorotate_DH_cat"/>
</dbReference>
<dbReference type="InterPro" id="IPR019480">
    <property type="entry name" value="Dihydroorotate_DH_Fe-S-bd"/>
</dbReference>
<feature type="binding site" evidence="2">
    <location>
        <position position="381"/>
    </location>
    <ligand>
        <name>FMN</name>
        <dbReference type="ChEBI" id="CHEBI:58210"/>
    </ligand>
</feature>
<evidence type="ECO:0000313" key="5">
    <source>
        <dbReference type="EMBL" id="AEB15375.1"/>
    </source>
</evidence>
<feature type="domain" description="Dihydroorotate dehydrogenase electron transfer subunit iron-sulphur cluster binding" evidence="4">
    <location>
        <begin position="229"/>
        <end position="265"/>
    </location>
</feature>
<dbReference type="InterPro" id="IPR050353">
    <property type="entry name" value="PyrK_electron_transfer"/>
</dbReference>
<dbReference type="CDD" id="cd04740">
    <property type="entry name" value="DHOD_1B_like"/>
    <property type="match status" value="1"/>
</dbReference>
<dbReference type="eggNOG" id="COG0543">
    <property type="taxonomic scope" value="Bacteria"/>
</dbReference>
<dbReference type="HAMAP" id="MF_00224">
    <property type="entry name" value="DHO_dh_type1"/>
    <property type="match status" value="1"/>
</dbReference>
<evidence type="ECO:0000256" key="2">
    <source>
        <dbReference type="HAMAP-Rule" id="MF_00224"/>
    </source>
</evidence>
<dbReference type="InterPro" id="IPR049622">
    <property type="entry name" value="Dihydroorotate_DH_I"/>
</dbReference>
<dbReference type="PANTHER" id="PTHR43513">
    <property type="entry name" value="DIHYDROOROTATE DEHYDROGENASE B (NAD(+)), ELECTRON TRANSFER SUBUNIT"/>
    <property type="match status" value="1"/>
</dbReference>
<keyword evidence="2" id="KW-0285">Flavoprotein</keyword>
<dbReference type="OrthoDB" id="9794954at2"/>
<protein>
    <recommendedName>
        <fullName evidence="2">Dihydroorotate dehydrogenase</fullName>
        <shortName evidence="2">DHOD</shortName>
        <shortName evidence="2">DHODase</shortName>
        <shortName evidence="2">DHOdehase</shortName>
        <ecNumber evidence="2">1.3.-.-</ecNumber>
    </recommendedName>
</protein>
<evidence type="ECO:0000259" key="4">
    <source>
        <dbReference type="Pfam" id="PF10418"/>
    </source>
</evidence>
<keyword evidence="1 2" id="KW-0560">Oxidoreductase</keyword>
<reference evidence="6" key="2">
    <citation type="submission" date="2011-04" db="EMBL/GenBank/DDBJ databases">
        <title>The complete genome of chromosome of Treponema succinifaciens DSM 2489.</title>
        <authorList>
            <person name="Lucas S."/>
            <person name="Copeland A."/>
            <person name="Lapidus A."/>
            <person name="Bruce D."/>
            <person name="Goodwin L."/>
            <person name="Pitluck S."/>
            <person name="Peters L."/>
            <person name="Kyrpides N."/>
            <person name="Mavromatis K."/>
            <person name="Ivanova N."/>
            <person name="Ovchinnikova G."/>
            <person name="Teshima H."/>
            <person name="Detter J.C."/>
            <person name="Tapia R."/>
            <person name="Han C."/>
            <person name="Land M."/>
            <person name="Hauser L."/>
            <person name="Markowitz V."/>
            <person name="Cheng J.-F."/>
            <person name="Hugenholtz P."/>
            <person name="Woyke T."/>
            <person name="Wu D."/>
            <person name="Gronow S."/>
            <person name="Wellnitz S."/>
            <person name="Brambilla E."/>
            <person name="Klenk H.-P."/>
            <person name="Eisen J.A."/>
        </authorList>
    </citation>
    <scope>NUCLEOTIDE SEQUENCE [LARGE SCALE GENOMIC DNA]</scope>
    <source>
        <strain evidence="6">ATCC 33096 / DSM 2489 / 6091</strain>
    </source>
</reference>
<comment type="subcellular location">
    <subcellularLocation>
        <location evidence="2">Cytoplasm</location>
    </subcellularLocation>
</comment>
<dbReference type="STRING" id="869209.Tresu_2513"/>
<name>F2NWQ6_TRES6</name>
<dbReference type="FunFam" id="3.20.20.70:FF:000027">
    <property type="entry name" value="Dihydropyrimidine dehydrogenase [NADP(+)]"/>
    <property type="match status" value="1"/>
</dbReference>
<feature type="binding site" evidence="2">
    <location>
        <begin position="351"/>
        <end position="355"/>
    </location>
    <ligand>
        <name>substrate</name>
    </ligand>
</feature>
<feature type="binding site" evidence="2">
    <location>
        <position position="408"/>
    </location>
    <ligand>
        <name>substrate</name>
    </ligand>
</feature>
<feature type="domain" description="Dihydroorotate dehydrogenase catalytic" evidence="3">
    <location>
        <begin position="286"/>
        <end position="574"/>
    </location>
</feature>
<feature type="binding site" evidence="2">
    <location>
        <position position="446"/>
    </location>
    <ligand>
        <name>FMN</name>
        <dbReference type="ChEBI" id="CHEBI:58210"/>
    </ligand>
</feature>
<comment type="function">
    <text evidence="2">Catalyzes the conversion of dihydroorotate to orotate.</text>
</comment>
<dbReference type="Gene3D" id="2.40.30.10">
    <property type="entry name" value="Translation factors"/>
    <property type="match status" value="1"/>
</dbReference>
<feature type="binding site" evidence="2">
    <location>
        <begin position="531"/>
        <end position="532"/>
    </location>
    <ligand>
        <name>FMN</name>
        <dbReference type="ChEBI" id="CHEBI:58210"/>
    </ligand>
</feature>
<accession>F2NWQ6</accession>
<organism evidence="5 6">
    <name type="scientific">Treponema succinifaciens (strain ATCC 33096 / DSM 2489 / 6091)</name>
    <dbReference type="NCBI Taxonomy" id="869209"/>
    <lineage>
        <taxon>Bacteria</taxon>
        <taxon>Pseudomonadati</taxon>
        <taxon>Spirochaetota</taxon>
        <taxon>Spirochaetia</taxon>
        <taxon>Spirochaetales</taxon>
        <taxon>Treponemataceae</taxon>
        <taxon>Treponema</taxon>
    </lineage>
</organism>
<keyword evidence="2" id="KW-0963">Cytoplasm</keyword>
<dbReference type="UniPathway" id="UPA00070"/>
<comment type="catalytic activity">
    <reaction evidence="2">
        <text>(S)-dihydroorotate + A = orotate + AH2</text>
        <dbReference type="Rhea" id="RHEA:18073"/>
        <dbReference type="ChEBI" id="CHEBI:13193"/>
        <dbReference type="ChEBI" id="CHEBI:17499"/>
        <dbReference type="ChEBI" id="CHEBI:30839"/>
        <dbReference type="ChEBI" id="CHEBI:30864"/>
    </reaction>
</comment>
<evidence type="ECO:0000256" key="1">
    <source>
        <dbReference type="ARBA" id="ARBA00023002"/>
    </source>
</evidence>
<dbReference type="GO" id="GO:0044205">
    <property type="term" value="P:'de novo' UMP biosynthetic process"/>
    <property type="evidence" value="ECO:0007669"/>
    <property type="project" value="UniProtKB-UniRule"/>
</dbReference>
<dbReference type="HOGENOM" id="CLU_029357_0_0_12"/>
<dbReference type="EC" id="1.3.-.-" evidence="2"/>
<dbReference type="KEGG" id="tsu:Tresu_2513"/>
<dbReference type="AlphaFoldDB" id="F2NWQ6"/>
<dbReference type="eggNOG" id="COG0167">
    <property type="taxonomic scope" value="Bacteria"/>
</dbReference>
<proteinExistence type="inferred from homology"/>
<dbReference type="SUPFAM" id="SSF63380">
    <property type="entry name" value="Riboflavin synthase domain-like"/>
    <property type="match status" value="1"/>
</dbReference>
<dbReference type="RefSeq" id="WP_013702626.1">
    <property type="nucleotide sequence ID" value="NC_015385.1"/>
</dbReference>
<keyword evidence="2" id="KW-0665">Pyrimidine biosynthesis</keyword>
<dbReference type="NCBIfam" id="TIGR01037">
    <property type="entry name" value="pyrD_sub1_fam"/>
    <property type="match status" value="1"/>
</dbReference>
<dbReference type="Pfam" id="PF01180">
    <property type="entry name" value="DHO_dh"/>
    <property type="match status" value="1"/>
</dbReference>
<evidence type="ECO:0000313" key="6">
    <source>
        <dbReference type="Proteomes" id="UP000006852"/>
    </source>
</evidence>
<dbReference type="PANTHER" id="PTHR43513:SF3">
    <property type="entry name" value="DIHYDROOROTATE DEHYDROGENASE B (NAD(+)), ELECTRON TRANSFER SUBUNIT-RELATED"/>
    <property type="match status" value="1"/>
</dbReference>
<dbReference type="Pfam" id="PF10418">
    <property type="entry name" value="DHODB_Fe-S_bind"/>
    <property type="match status" value="1"/>
</dbReference>
<dbReference type="SUPFAM" id="SSF52343">
    <property type="entry name" value="Ferredoxin reductase-like, C-terminal NADP-linked domain"/>
    <property type="match status" value="1"/>
</dbReference>
<dbReference type="NCBIfam" id="NF005574">
    <property type="entry name" value="PRK07259.1"/>
    <property type="match status" value="1"/>
</dbReference>
<dbReference type="Gene3D" id="3.20.20.70">
    <property type="entry name" value="Aldolase class I"/>
    <property type="match status" value="1"/>
</dbReference>
<feature type="binding site" evidence="2">
    <location>
        <begin position="553"/>
        <end position="554"/>
    </location>
    <ligand>
        <name>FMN</name>
        <dbReference type="ChEBI" id="CHEBI:58210"/>
    </ligand>
</feature>
<comment type="similarity">
    <text evidence="2">Belongs to the dihydroorotate dehydrogenase family. Type 1 subfamily.</text>
</comment>
<reference evidence="5 6" key="1">
    <citation type="journal article" date="2011" name="Stand. Genomic Sci.">
        <title>Complete genome sequence of Treponema succinifaciens type strain (6091).</title>
        <authorList>
            <person name="Han C."/>
            <person name="Gronow S."/>
            <person name="Teshima H."/>
            <person name="Lapidus A."/>
            <person name="Nolan M."/>
            <person name="Lucas S."/>
            <person name="Hammon N."/>
            <person name="Deshpande S."/>
            <person name="Cheng J.F."/>
            <person name="Zeytun A."/>
            <person name="Tapia R."/>
            <person name="Goodwin L."/>
            <person name="Pitluck S."/>
            <person name="Liolios K."/>
            <person name="Pagani I."/>
            <person name="Ivanova N."/>
            <person name="Mavromatis K."/>
            <person name="Mikhailova N."/>
            <person name="Huntemann M."/>
            <person name="Pati A."/>
            <person name="Chen A."/>
            <person name="Palaniappan K."/>
            <person name="Land M."/>
            <person name="Hauser L."/>
            <person name="Brambilla E.M."/>
            <person name="Rohde M."/>
            <person name="Goker M."/>
            <person name="Woyke T."/>
            <person name="Bristow J."/>
            <person name="Eisen J.A."/>
            <person name="Markowitz V."/>
            <person name="Hugenholtz P."/>
            <person name="Kyrpides N.C."/>
            <person name="Klenk H.P."/>
            <person name="Detter J.C."/>
        </authorList>
    </citation>
    <scope>NUCLEOTIDE SEQUENCE [LARGE SCALE GENOMIC DNA]</scope>
    <source>
        <strain evidence="6">ATCC 33096 / DSM 2489 / 6091</strain>
    </source>
</reference>
<dbReference type="InterPro" id="IPR013785">
    <property type="entry name" value="Aldolase_TIM"/>
</dbReference>
<dbReference type="EMBL" id="CP002631">
    <property type="protein sequence ID" value="AEB15375.1"/>
    <property type="molecule type" value="Genomic_DNA"/>
</dbReference>
<feature type="binding site" evidence="2">
    <location>
        <position position="498"/>
    </location>
    <ligand>
        <name>FMN</name>
        <dbReference type="ChEBI" id="CHEBI:58210"/>
    </ligand>
</feature>
<evidence type="ECO:0000259" key="3">
    <source>
        <dbReference type="Pfam" id="PF01180"/>
    </source>
</evidence>
<dbReference type="GeneID" id="302999889"/>
<gene>
    <name evidence="2" type="primary">pyrD</name>
    <name evidence="5" type="ordered locus">Tresu_2513</name>
</gene>